<name>A0A2K9H7D0_9BACT</name>
<dbReference type="SUPFAM" id="SSF100950">
    <property type="entry name" value="NagB/RpiA/CoA transferase-like"/>
    <property type="match status" value="1"/>
</dbReference>
<dbReference type="OrthoDB" id="9801938at2"/>
<dbReference type="EMBL" id="FZNZ01000011">
    <property type="protein sequence ID" value="SNR80509.1"/>
    <property type="molecule type" value="Genomic_DNA"/>
</dbReference>
<dbReference type="Gene3D" id="3.40.50.10420">
    <property type="entry name" value="NagB/RpiA/CoA transferase-like"/>
    <property type="match status" value="1"/>
</dbReference>
<evidence type="ECO:0000256" key="3">
    <source>
        <dbReference type="ARBA" id="ARBA00022840"/>
    </source>
</evidence>
<proteinExistence type="inferred from homology"/>
<dbReference type="InterPro" id="IPR002698">
    <property type="entry name" value="FTHF_cligase"/>
</dbReference>
<dbReference type="PIRSF" id="PIRSF006806">
    <property type="entry name" value="FTHF_cligase"/>
    <property type="match status" value="1"/>
</dbReference>
<dbReference type="InterPro" id="IPR037171">
    <property type="entry name" value="NagB/RpiA_transferase-like"/>
</dbReference>
<comment type="cofactor">
    <cofactor evidence="4">
        <name>Mg(2+)</name>
        <dbReference type="ChEBI" id="CHEBI:18420"/>
    </cofactor>
</comment>
<gene>
    <name evidence="5" type="ORF">SAMN06265364_11191</name>
</gene>
<dbReference type="AlphaFoldDB" id="A0A2K9H7D0"/>
<dbReference type="GO" id="GO:0005524">
    <property type="term" value="F:ATP binding"/>
    <property type="evidence" value="ECO:0007669"/>
    <property type="project" value="UniProtKB-KW"/>
</dbReference>
<organism evidence="5 6">
    <name type="scientific">Prevotella jejuni</name>
    <dbReference type="NCBI Taxonomy" id="1177574"/>
    <lineage>
        <taxon>Bacteria</taxon>
        <taxon>Pseudomonadati</taxon>
        <taxon>Bacteroidota</taxon>
        <taxon>Bacteroidia</taxon>
        <taxon>Bacteroidales</taxon>
        <taxon>Prevotellaceae</taxon>
        <taxon>Prevotella</taxon>
    </lineage>
</organism>
<comment type="similarity">
    <text evidence="1 4">Belongs to the 5-formyltetrahydrofolate cyclo-ligase family.</text>
</comment>
<dbReference type="EC" id="6.3.3.2" evidence="4"/>
<reference evidence="5 6" key="1">
    <citation type="submission" date="2017-06" db="EMBL/GenBank/DDBJ databases">
        <authorList>
            <person name="Varghese N."/>
            <person name="Submissions S."/>
        </authorList>
    </citation>
    <scope>NUCLEOTIDE SEQUENCE [LARGE SCALE GENOMIC DNA]</scope>
    <source>
        <strain evidence="5 6">DSM 26989</strain>
    </source>
</reference>
<comment type="caution">
    <text evidence="5">The sequence shown here is derived from an EMBL/GenBank/DDBJ whole genome shotgun (WGS) entry which is preliminary data.</text>
</comment>
<dbReference type="InterPro" id="IPR024185">
    <property type="entry name" value="FTHF_cligase-like_sf"/>
</dbReference>
<evidence type="ECO:0000313" key="5">
    <source>
        <dbReference type="EMBL" id="SNR80509.1"/>
    </source>
</evidence>
<keyword evidence="6" id="KW-1185">Reference proteome</keyword>
<dbReference type="GO" id="GO:0009396">
    <property type="term" value="P:folic acid-containing compound biosynthetic process"/>
    <property type="evidence" value="ECO:0007669"/>
    <property type="project" value="TreeGrafter"/>
</dbReference>
<evidence type="ECO:0000256" key="1">
    <source>
        <dbReference type="ARBA" id="ARBA00010638"/>
    </source>
</evidence>
<dbReference type="GO" id="GO:0030272">
    <property type="term" value="F:5-formyltetrahydrofolate cyclo-ligase activity"/>
    <property type="evidence" value="ECO:0007669"/>
    <property type="project" value="UniProtKB-EC"/>
</dbReference>
<comment type="catalytic activity">
    <reaction evidence="4">
        <text>(6S)-5-formyl-5,6,7,8-tetrahydrofolate + ATP = (6R)-5,10-methenyltetrahydrofolate + ADP + phosphate</text>
        <dbReference type="Rhea" id="RHEA:10488"/>
        <dbReference type="ChEBI" id="CHEBI:30616"/>
        <dbReference type="ChEBI" id="CHEBI:43474"/>
        <dbReference type="ChEBI" id="CHEBI:57455"/>
        <dbReference type="ChEBI" id="CHEBI:57457"/>
        <dbReference type="ChEBI" id="CHEBI:456216"/>
        <dbReference type="EC" id="6.3.3.2"/>
    </reaction>
</comment>
<evidence type="ECO:0000313" key="6">
    <source>
        <dbReference type="Proteomes" id="UP000198427"/>
    </source>
</evidence>
<dbReference type="GO" id="GO:0046872">
    <property type="term" value="F:metal ion binding"/>
    <property type="evidence" value="ECO:0007669"/>
    <property type="project" value="UniProtKB-KW"/>
</dbReference>
<sequence>MEQNEKSLLRKEVRARKKQFTEKELIVQSEPLIKRVLSHPRLQEAKTVLLYNSLADEVYTHDLIQQLHQEGKRVLLPVVMSDTEMELRLYKGQDFFKSSSYGILEPIGEPFTDFSSIEFALIPGMAFDGQKNRLGRGKGYYDRFLPLLINAYKVGICFPFQFLPTIPTESTDQRVDECIY</sequence>
<keyword evidence="4" id="KW-0479">Metal-binding</keyword>
<dbReference type="PANTHER" id="PTHR23407">
    <property type="entry name" value="ATPASE INHIBITOR/5-FORMYLTETRAHYDROFOLATE CYCLO-LIGASE"/>
    <property type="match status" value="1"/>
</dbReference>
<keyword evidence="3 4" id="KW-0067">ATP-binding</keyword>
<accession>A0A2K9H7D0</accession>
<evidence type="ECO:0000256" key="4">
    <source>
        <dbReference type="RuleBase" id="RU361279"/>
    </source>
</evidence>
<evidence type="ECO:0000256" key="2">
    <source>
        <dbReference type="ARBA" id="ARBA00022741"/>
    </source>
</evidence>
<keyword evidence="2 4" id="KW-0547">Nucleotide-binding</keyword>
<dbReference type="KEGG" id="pje:CRM71_03460"/>
<dbReference type="Proteomes" id="UP000198427">
    <property type="component" value="Unassembled WGS sequence"/>
</dbReference>
<dbReference type="Pfam" id="PF01812">
    <property type="entry name" value="5-FTHF_cyc-lig"/>
    <property type="match status" value="1"/>
</dbReference>
<protein>
    <recommendedName>
        <fullName evidence="4">5-formyltetrahydrofolate cyclo-ligase</fullName>
        <ecNumber evidence="4">6.3.3.2</ecNumber>
    </recommendedName>
</protein>
<dbReference type="NCBIfam" id="TIGR02727">
    <property type="entry name" value="MTHFS_bact"/>
    <property type="match status" value="1"/>
</dbReference>
<dbReference type="GO" id="GO:0035999">
    <property type="term" value="P:tetrahydrofolate interconversion"/>
    <property type="evidence" value="ECO:0007669"/>
    <property type="project" value="TreeGrafter"/>
</dbReference>
<dbReference type="PANTHER" id="PTHR23407:SF1">
    <property type="entry name" value="5-FORMYLTETRAHYDROFOLATE CYCLO-LIGASE"/>
    <property type="match status" value="1"/>
</dbReference>
<keyword evidence="4" id="KW-0460">Magnesium</keyword>
<dbReference type="GeneID" id="94028489"/>
<dbReference type="RefSeq" id="WP_089366044.1">
    <property type="nucleotide sequence ID" value="NZ_CP023863.1"/>
</dbReference>